<dbReference type="EMBL" id="ACZI02000002">
    <property type="protein sequence ID" value="EFV13148.1"/>
    <property type="molecule type" value="Genomic_DNA"/>
</dbReference>
<dbReference type="Pfam" id="PF06259">
    <property type="entry name" value="Abhydrolase_8"/>
    <property type="match status" value="1"/>
</dbReference>
<dbReference type="AlphaFoldDB" id="E5XR55"/>
<feature type="compositionally biased region" description="Basic and acidic residues" evidence="1">
    <location>
        <begin position="1"/>
        <end position="12"/>
    </location>
</feature>
<evidence type="ECO:0000313" key="4">
    <source>
        <dbReference type="Proteomes" id="UP000004816"/>
    </source>
</evidence>
<comment type="caution">
    <text evidence="3">The sequence shown here is derived from an EMBL/GenBank/DDBJ whole genome shotgun (WGS) entry which is preliminary data.</text>
</comment>
<dbReference type="HOGENOM" id="CLU_983150_0_0_11"/>
<dbReference type="eggNOG" id="COG1340">
    <property type="taxonomic scope" value="Bacteria"/>
</dbReference>
<evidence type="ECO:0000256" key="1">
    <source>
        <dbReference type="SAM" id="MobiDB-lite"/>
    </source>
</evidence>
<evidence type="ECO:0000313" key="3">
    <source>
        <dbReference type="EMBL" id="EFV13148.1"/>
    </source>
</evidence>
<name>E5XR55_SEGRC</name>
<organism evidence="3 4">
    <name type="scientific">Segniliparus rugosus (strain ATCC BAA-974 / DSM 45345 / CCUG 50838 / CIP 108380 / JCM 13579 / CDC 945)</name>
    <dbReference type="NCBI Taxonomy" id="679197"/>
    <lineage>
        <taxon>Bacteria</taxon>
        <taxon>Bacillati</taxon>
        <taxon>Actinomycetota</taxon>
        <taxon>Actinomycetes</taxon>
        <taxon>Mycobacteriales</taxon>
        <taxon>Segniliparaceae</taxon>
        <taxon>Segniliparus</taxon>
    </lineage>
</organism>
<accession>E5XR55</accession>
<reference evidence="3 4" key="1">
    <citation type="journal article" date="2011" name="Stand. Genomic Sci.">
        <title>High quality draft genome sequence of Segniliparus rugosus CDC 945(T)= (ATCC BAA-974(T)).</title>
        <authorList>
            <person name="Earl A.M."/>
            <person name="Desjardins C.A."/>
            <person name="Fitzgerald M.G."/>
            <person name="Arachchi H.M."/>
            <person name="Zeng Q."/>
            <person name="Mehta T."/>
            <person name="Griggs A."/>
            <person name="Birren B.W."/>
            <person name="Toney N.C."/>
            <person name="Carr J."/>
            <person name="Posey J."/>
            <person name="Butler W.R."/>
        </authorList>
    </citation>
    <scope>NUCLEOTIDE SEQUENCE [LARGE SCALE GENOMIC DNA]</scope>
    <source>
        <strain evidence="4">ATCC BAA-974 / DSM 45345 / CCUG 50838 / CIP 108380 / JCM 13579 / CDC 945</strain>
    </source>
</reference>
<gene>
    <name evidence="3" type="ORF">HMPREF9336_01977</name>
</gene>
<keyword evidence="4" id="KW-1185">Reference proteome</keyword>
<protein>
    <recommendedName>
        <fullName evidence="2">DUF1023 domain-containing protein</fullName>
    </recommendedName>
</protein>
<dbReference type="InterPro" id="IPR010427">
    <property type="entry name" value="DUF1023"/>
</dbReference>
<dbReference type="Proteomes" id="UP000004816">
    <property type="component" value="Unassembled WGS sequence"/>
</dbReference>
<feature type="domain" description="DUF1023" evidence="2">
    <location>
        <begin position="39"/>
        <end position="215"/>
    </location>
</feature>
<evidence type="ECO:0000259" key="2">
    <source>
        <dbReference type="Pfam" id="PF06259"/>
    </source>
</evidence>
<feature type="region of interest" description="Disordered" evidence="1">
    <location>
        <begin position="1"/>
        <end position="26"/>
    </location>
</feature>
<dbReference type="ESTHER" id="9acto-e5xr55">
    <property type="family name" value="Duf_1023"/>
</dbReference>
<sequence>MNGYHNVRDTLDRSQQPSKDNPKADGLPRFLGFIDANDHAAISIYNPDHALQHGTIVPGTFSDLTQMSSYDSHARDMIDSAKDASHGQLREGQLSMTEWLSYDRPMTISGLEGKGPWAGDPDPALNGAKPLDDFQSGIRASHDDAAAGGRSYNTVIGHSYGTTEVGAAATHGNHLDADAVVLLASPGAFADSAHGLSLQDGAKVFVGKGSWDPIDVANIGGDIMDAFGLTGSVGLGVSPTEWADAYQMDGGSGGHSSYWDPDNPAMKNVGRILIGDNSHVTPR</sequence>
<proteinExistence type="predicted"/>
<dbReference type="STRING" id="679197.HMPREF9336_01977"/>